<name>A0A378JT76_9GAMM</name>
<sequence>MNALSPHDDGYVYGAPCHPKEKHVNVGGVRHEYDCDYALVAHAYVHAHDVR</sequence>
<dbReference type="AlphaFoldDB" id="A0A378JT76"/>
<proteinExistence type="predicted"/>
<reference evidence="1 2" key="1">
    <citation type="submission" date="2018-06" db="EMBL/GenBank/DDBJ databases">
        <authorList>
            <consortium name="Pathogen Informatics"/>
            <person name="Doyle S."/>
        </authorList>
    </citation>
    <scope>NUCLEOTIDE SEQUENCE [LARGE SCALE GENOMIC DNA]</scope>
    <source>
        <strain evidence="1 2">NCTC13315</strain>
    </source>
</reference>
<accession>A0A378JT76</accession>
<evidence type="ECO:0000313" key="2">
    <source>
        <dbReference type="Proteomes" id="UP000254968"/>
    </source>
</evidence>
<gene>
    <name evidence="1" type="ORF">NCTC13315_02850</name>
</gene>
<organism evidence="1 2">
    <name type="scientific">Legionella beliardensis</name>
    <dbReference type="NCBI Taxonomy" id="91822"/>
    <lineage>
        <taxon>Bacteria</taxon>
        <taxon>Pseudomonadati</taxon>
        <taxon>Pseudomonadota</taxon>
        <taxon>Gammaproteobacteria</taxon>
        <taxon>Legionellales</taxon>
        <taxon>Legionellaceae</taxon>
        <taxon>Legionella</taxon>
    </lineage>
</organism>
<dbReference type="Proteomes" id="UP000254968">
    <property type="component" value="Unassembled WGS sequence"/>
</dbReference>
<keyword evidence="2" id="KW-1185">Reference proteome</keyword>
<protein>
    <submittedName>
        <fullName evidence="1">Uncharacterized protein</fullName>
    </submittedName>
</protein>
<dbReference type="EMBL" id="UGNV01000002">
    <property type="protein sequence ID" value="STX55478.1"/>
    <property type="molecule type" value="Genomic_DNA"/>
</dbReference>
<evidence type="ECO:0000313" key="1">
    <source>
        <dbReference type="EMBL" id="STX55478.1"/>
    </source>
</evidence>
<dbReference type="RefSeq" id="WP_278043878.1">
    <property type="nucleotide sequence ID" value="NZ_CAAAHO010000010.1"/>
</dbReference>